<dbReference type="RefSeq" id="WP_184246909.1">
    <property type="nucleotide sequence ID" value="NZ_JACHLR010000013.1"/>
</dbReference>
<accession>A0A7W7KB90</accession>
<keyword evidence="2" id="KW-1185">Reference proteome</keyword>
<dbReference type="EMBL" id="JACHLR010000013">
    <property type="protein sequence ID" value="MBB4859637.1"/>
    <property type="molecule type" value="Genomic_DNA"/>
</dbReference>
<reference evidence="1 2" key="1">
    <citation type="submission" date="2020-08" db="EMBL/GenBank/DDBJ databases">
        <title>Functional genomics of gut bacteria from endangered species of beetles.</title>
        <authorList>
            <person name="Carlos-Shanley C."/>
        </authorList>
    </citation>
    <scope>NUCLEOTIDE SEQUENCE [LARGE SCALE GENOMIC DNA]</scope>
    <source>
        <strain evidence="1 2">S00245</strain>
    </source>
</reference>
<sequence length="343" mass="38117">MAISMAVFGGDAFTQASMIRGLDRRPYIPNELDAIIGFEAVRATTDTVYINSRKRYVNLIRTTLRGAPIEMAQPEDRDARPLRIPRLAKGDKLFAHQLANISPLDDETETQAAAAQVARKQDKLIADTEATFERMRLGSLKGVILDTDGSTLVDFNSEFGLVAPTPFSLGFTDPNATIGDIRKRIGTQVVMPIARASGAGNDARFRVKAIVGDDFWFALTGHPEIEKTYLNYAAAAELRGERLWEDFSYAGVTWVHYRGTDDGSTIAVTSNSALIFPVGVPGMWQHVMGPMNESMPLLNQPGRRYYPFLEKDKSEKQQWVQPEIYSYPLFVNARPDLVLPVTL</sequence>
<organism evidence="1 2">
    <name type="scientific">Novosphingobium chloroacetimidivorans</name>
    <dbReference type="NCBI Taxonomy" id="1428314"/>
    <lineage>
        <taxon>Bacteria</taxon>
        <taxon>Pseudomonadati</taxon>
        <taxon>Pseudomonadota</taxon>
        <taxon>Alphaproteobacteria</taxon>
        <taxon>Sphingomonadales</taxon>
        <taxon>Sphingomonadaceae</taxon>
        <taxon>Novosphingobium</taxon>
    </lineage>
</organism>
<evidence type="ECO:0000313" key="1">
    <source>
        <dbReference type="EMBL" id="MBB4859637.1"/>
    </source>
</evidence>
<evidence type="ECO:0000313" key="2">
    <source>
        <dbReference type="Proteomes" id="UP000555448"/>
    </source>
</evidence>
<dbReference type="Proteomes" id="UP000555448">
    <property type="component" value="Unassembled WGS sequence"/>
</dbReference>
<name>A0A7W7KB90_9SPHN</name>
<dbReference type="InterPro" id="IPR005564">
    <property type="entry name" value="Major_capsid_GpE"/>
</dbReference>
<evidence type="ECO:0008006" key="3">
    <source>
        <dbReference type="Google" id="ProtNLM"/>
    </source>
</evidence>
<dbReference type="Pfam" id="PF03864">
    <property type="entry name" value="Phage_cap_E"/>
    <property type="match status" value="1"/>
</dbReference>
<dbReference type="AlphaFoldDB" id="A0A7W7KB90"/>
<protein>
    <recommendedName>
        <fullName evidence="3">Major capsid protein</fullName>
    </recommendedName>
</protein>
<proteinExistence type="predicted"/>
<gene>
    <name evidence="1" type="ORF">HNO88_002966</name>
</gene>
<comment type="caution">
    <text evidence="1">The sequence shown here is derived from an EMBL/GenBank/DDBJ whole genome shotgun (WGS) entry which is preliminary data.</text>
</comment>